<evidence type="ECO:0000313" key="2">
    <source>
        <dbReference type="EMBL" id="MBB6326123.1"/>
    </source>
</evidence>
<dbReference type="AlphaFoldDB" id="A0A841MGZ6"/>
<gene>
    <name evidence="2" type="ORF">FHS59_001751</name>
</gene>
<reference evidence="2 3" key="1">
    <citation type="submission" date="2020-08" db="EMBL/GenBank/DDBJ databases">
        <title>Genomic Encyclopedia of Type Strains, Phase IV (KMG-IV): sequencing the most valuable type-strain genomes for metagenomic binning, comparative biology and taxonomic classification.</title>
        <authorList>
            <person name="Goeker M."/>
        </authorList>
    </citation>
    <scope>NUCLEOTIDE SEQUENCE [LARGE SCALE GENOMIC DNA]</scope>
    <source>
        <strain evidence="2 3">DSM 102044</strain>
    </source>
</reference>
<dbReference type="Proteomes" id="UP000588604">
    <property type="component" value="Unassembled WGS sequence"/>
</dbReference>
<accession>A0A841MGZ6</accession>
<protein>
    <recommendedName>
        <fullName evidence="1">Neutral/alkaline non-lysosomal ceramidase N-terminal domain-containing protein</fullName>
    </recommendedName>
</protein>
<sequence>MTINKLVHTIGKILLGVFLFVFLLGLITLTTVDRSPIEEQDFYNQTLDEAANLQFQGSESDTWLVGWGKANMTPDQPVELVGYAPRGTYEFVQDSSFVKAIALGNGKTTIAWLNYELLIVHPHLAFEVKQAIQEQNLPIDQILFTATHTHAGMGGYMPGPLGEMAFGGYNEETVQLIVNQSVKALAQAITSQDTAKINYRKIDAAEFVANRFIKEDPIEPSIRQLIFTKNNGETATFFTYSAHATILSSKFMGLSGDYPFYLTKDLEENSYDFAMFAAGTVGSHRPVAGGNSIEEVQQYAQKLDTVMRIKMTYYATINSHQIETGFLPISLRDPHLRISDNLRLRPWLFNYLLGETNVHFDVTKIGNTLMIASSGEISGVFMAKWETHAKSLGLNLIITTFNGGYMGYITPDEYYDRKFHEVREMNWYGPGNGKYYDDLITKIIDRAGTH</sequence>
<keyword evidence="3" id="KW-1185">Reference proteome</keyword>
<dbReference type="InterPro" id="IPR031329">
    <property type="entry name" value="NEUT/ALK_ceramidase_N"/>
</dbReference>
<evidence type="ECO:0000313" key="3">
    <source>
        <dbReference type="Proteomes" id="UP000588604"/>
    </source>
</evidence>
<dbReference type="RefSeq" id="WP_184494750.1">
    <property type="nucleotide sequence ID" value="NZ_JACIJO010000002.1"/>
</dbReference>
<feature type="domain" description="Neutral/alkaline non-lysosomal ceramidase N-terminal" evidence="1">
    <location>
        <begin position="63"/>
        <end position="212"/>
    </location>
</feature>
<dbReference type="Pfam" id="PF04734">
    <property type="entry name" value="Ceramidase_alk"/>
    <property type="match status" value="1"/>
</dbReference>
<comment type="caution">
    <text evidence="2">The sequence shown here is derived from an EMBL/GenBank/DDBJ whole genome shotgun (WGS) entry which is preliminary data.</text>
</comment>
<organism evidence="2 3">
    <name type="scientific">Algoriphagus iocasae</name>
    <dbReference type="NCBI Taxonomy" id="1836499"/>
    <lineage>
        <taxon>Bacteria</taxon>
        <taxon>Pseudomonadati</taxon>
        <taxon>Bacteroidota</taxon>
        <taxon>Cytophagia</taxon>
        <taxon>Cytophagales</taxon>
        <taxon>Cyclobacteriaceae</taxon>
        <taxon>Algoriphagus</taxon>
    </lineage>
</organism>
<evidence type="ECO:0000259" key="1">
    <source>
        <dbReference type="Pfam" id="PF04734"/>
    </source>
</evidence>
<proteinExistence type="predicted"/>
<name>A0A841MGZ6_9BACT</name>
<dbReference type="EMBL" id="JACIJO010000002">
    <property type="protein sequence ID" value="MBB6326123.1"/>
    <property type="molecule type" value="Genomic_DNA"/>
</dbReference>